<feature type="region of interest" description="Disordered" evidence="1">
    <location>
        <begin position="813"/>
        <end position="839"/>
    </location>
</feature>
<keyword evidence="3" id="KW-0547">Nucleotide-binding</keyword>
<dbReference type="NCBIfam" id="NF038326">
    <property type="entry name" value="DISARM_DrmAL"/>
    <property type="match status" value="1"/>
</dbReference>
<protein>
    <submittedName>
        <fullName evidence="3">DISARM system helicase DrmA</fullName>
    </submittedName>
</protein>
<dbReference type="SUPFAM" id="SSF52540">
    <property type="entry name" value="P-loop containing nucleoside triphosphate hydrolases"/>
    <property type="match status" value="2"/>
</dbReference>
<dbReference type="InterPro" id="IPR001650">
    <property type="entry name" value="Helicase_C-like"/>
</dbReference>
<evidence type="ECO:0000256" key="1">
    <source>
        <dbReference type="SAM" id="MobiDB-lite"/>
    </source>
</evidence>
<dbReference type="PROSITE" id="PS51194">
    <property type="entry name" value="HELICASE_CTER"/>
    <property type="match status" value="1"/>
</dbReference>
<feature type="domain" description="Helicase C-terminal" evidence="2">
    <location>
        <begin position="975"/>
        <end position="1137"/>
    </location>
</feature>
<comment type="caution">
    <text evidence="3">The sequence shown here is derived from an EMBL/GenBank/DDBJ whole genome shotgun (WGS) entry which is preliminary data.</text>
</comment>
<dbReference type="InterPro" id="IPR027417">
    <property type="entry name" value="P-loop_NTPase"/>
</dbReference>
<dbReference type="RefSeq" id="WP_378265648.1">
    <property type="nucleotide sequence ID" value="NZ_JBHSIT010000025.1"/>
</dbReference>
<name>A0ABV9UBV9_9ACTN</name>
<dbReference type="SMART" id="SM00490">
    <property type="entry name" value="HELICc"/>
    <property type="match status" value="1"/>
</dbReference>
<keyword evidence="3" id="KW-0347">Helicase</keyword>
<proteinExistence type="predicted"/>
<evidence type="ECO:0000313" key="4">
    <source>
        <dbReference type="Proteomes" id="UP001595872"/>
    </source>
</evidence>
<dbReference type="GO" id="GO:0004386">
    <property type="term" value="F:helicase activity"/>
    <property type="evidence" value="ECO:0007669"/>
    <property type="project" value="UniProtKB-KW"/>
</dbReference>
<evidence type="ECO:0000313" key="3">
    <source>
        <dbReference type="EMBL" id="MFC4914087.1"/>
    </source>
</evidence>
<feature type="region of interest" description="Disordered" evidence="1">
    <location>
        <begin position="50"/>
        <end position="82"/>
    </location>
</feature>
<evidence type="ECO:0000259" key="2">
    <source>
        <dbReference type="PROSITE" id="PS51194"/>
    </source>
</evidence>
<sequence length="1301" mass="142156">MSERDNLVEELVAEVLGPRGGTDETMPSDEDPVDEYLAGVLAPVSAPSVEIDADQELMGRDAPESDDEGDVGDLPTGPGGMQAALPSLTLDPLARPASLGISVALDAADAPILDICCTWARYRRSSSGEWHRQPLGAVWREVDCSQERSLSVADDPSVELRVRARRSPAGAWKISLFLVNTTPSDGDRPATPDHVFQPQIRIRCPEGVGLLPLDRHRPTSDQEEAGLALLYADRPVLARGHLCSALWREVDPERPHPDGLKGARAPFVWSDGRRLFDTATVTEFEPSDARSEFVPVIPVNAPDKSWPQSAGEPPELDPNNLAELIDGELLRQKLTPLADAYDRWISGQEQLAVNPAPGTAEERHILSCRRALARIREGIDLLATDPDARLAFCFANRAIAIQSEWTKGRVNRWWPFQLAFQLLNLRSVVETDHPDRQVCDLLWFPTGGGKTEAYLGLAAFTLAFRRIRAKREQDPTGGVGSAVLSRYTLRLLTIQQYRRALAVVTACEFLRVSGPPGRRGWRPRSWAENDDLLWGGHRFSIGLWVGGKVTPNNLQDFSYPDANGRIITVRGAISILDGHDGDGDPAQVLDCPACRSTLAVPPQGLLEGAETTLHFVVGDADSETGAGLASLLSQGPFLVRSTSVTRHANPAYATVSVTFTVSTDVTPRQVDGWFEQHVRPLLGQWTWAVMARASRPGYFVRSVEWGRSEKAVDFDVFCPNPTCVLNNRLGWAEHNQLGEIPAPEAFARGDGISTRCPIPALTVDEQVYARCPSMVVATVDKFARLAFEPRAGTLFGNVDRLNEHLGYYREWAPSSGPSNGLPARGRQDPTAGRSVPVQRLRPPDLVLQDELHLIEGPLGSMVGLYEAGIDVLATAHEDGSPVRPKYIASTATVRQAEEQVRSLFARGLEIFPPPALRAEQSFFSATGPAHPLDSQEPGRLHVGVVAPGRGAQTPIVRVWSRLLQTPVERLRAGTPEKDLDPFWTLVGYFNAIRELAGAVALARQDILQRLGSISPTPRELNENDLMELSSRARSLELPSILADLAIPLTPAGRSPVDAAVATSMFGTGVDVDRLGLMVVHGQPKTTSSYIQATGRVGRSVGGLVVTFYRASRPRDLSHYEYFAGYHTTLYRHVEPVTVNPFAARARDRALGPVAVSILRQASELPGPAGPVPVSERWRIQQRLNGGWYCRAGEMQNARNDPEVNLIPELLEDRAAQQPPMRRPVPSDTANHVHSELDRWQQLASRAPDRLLFNESTVTRPATAPVVLGDLAHLVAGTGQAYENAPTSLREVEATVSVRGRS</sequence>
<dbReference type="Gene3D" id="3.40.50.300">
    <property type="entry name" value="P-loop containing nucleotide triphosphate hydrolases"/>
    <property type="match status" value="1"/>
</dbReference>
<accession>A0ABV9UBV9</accession>
<organism evidence="3 4">
    <name type="scientific">Actinomadura gamaensis</name>
    <dbReference type="NCBI Taxonomy" id="1763541"/>
    <lineage>
        <taxon>Bacteria</taxon>
        <taxon>Bacillati</taxon>
        <taxon>Actinomycetota</taxon>
        <taxon>Actinomycetes</taxon>
        <taxon>Streptosporangiales</taxon>
        <taxon>Thermomonosporaceae</taxon>
        <taxon>Actinomadura</taxon>
    </lineage>
</organism>
<reference evidence="4" key="1">
    <citation type="journal article" date="2019" name="Int. J. Syst. Evol. Microbiol.">
        <title>The Global Catalogue of Microorganisms (GCM) 10K type strain sequencing project: providing services to taxonomists for standard genome sequencing and annotation.</title>
        <authorList>
            <consortium name="The Broad Institute Genomics Platform"/>
            <consortium name="The Broad Institute Genome Sequencing Center for Infectious Disease"/>
            <person name="Wu L."/>
            <person name="Ma J."/>
        </authorList>
    </citation>
    <scope>NUCLEOTIDE SEQUENCE [LARGE SCALE GENOMIC DNA]</scope>
    <source>
        <strain evidence="4">KLKA75</strain>
    </source>
</reference>
<dbReference type="CDD" id="cd18785">
    <property type="entry name" value="SF2_C"/>
    <property type="match status" value="1"/>
</dbReference>
<keyword evidence="4" id="KW-1185">Reference proteome</keyword>
<keyword evidence="3" id="KW-0067">ATP-binding</keyword>
<keyword evidence="3" id="KW-0378">Hydrolase</keyword>
<dbReference type="EMBL" id="JBHSIT010000025">
    <property type="protein sequence ID" value="MFC4914087.1"/>
    <property type="molecule type" value="Genomic_DNA"/>
</dbReference>
<gene>
    <name evidence="3" type="primary">drmA</name>
    <name evidence="3" type="ORF">ACFPCY_42865</name>
</gene>
<dbReference type="Proteomes" id="UP001595872">
    <property type="component" value="Unassembled WGS sequence"/>
</dbReference>
<dbReference type="Pfam" id="PF00271">
    <property type="entry name" value="Helicase_C"/>
    <property type="match status" value="1"/>
</dbReference>